<dbReference type="Pfam" id="PF19258">
    <property type="entry name" value="KxYKxGKxW_sig"/>
    <property type="match status" value="1"/>
</dbReference>
<reference evidence="8 9" key="1">
    <citation type="submission" date="2024-08" db="EMBL/GenBank/DDBJ databases">
        <authorList>
            <person name="Arias E."/>
        </authorList>
    </citation>
    <scope>NUCLEOTIDE SEQUENCE [LARGE SCALE GENOMIC DNA]</scope>
    <source>
        <strain evidence="8 9">FAM 25317</strain>
    </source>
</reference>
<keyword evidence="6" id="KW-0472">Membrane</keyword>
<evidence type="ECO:0000256" key="6">
    <source>
        <dbReference type="SAM" id="Phobius"/>
    </source>
</evidence>
<dbReference type="PROSITE" id="PS50847">
    <property type="entry name" value="GRAM_POS_ANCHORING"/>
    <property type="match status" value="1"/>
</dbReference>
<organism evidence="8 9">
    <name type="scientific">Loigolactobacillus zhaoyuanensis</name>
    <dbReference type="NCBI Taxonomy" id="2486017"/>
    <lineage>
        <taxon>Bacteria</taxon>
        <taxon>Bacillati</taxon>
        <taxon>Bacillota</taxon>
        <taxon>Bacilli</taxon>
        <taxon>Lactobacillales</taxon>
        <taxon>Lactobacillaceae</taxon>
        <taxon>Loigolactobacillus</taxon>
    </lineage>
</organism>
<dbReference type="NCBIfam" id="TIGR03715">
    <property type="entry name" value="KxYKxGKxW"/>
    <property type="match status" value="1"/>
</dbReference>
<keyword evidence="4" id="KW-0572">Peptidoglycan-anchor</keyword>
<evidence type="ECO:0000256" key="2">
    <source>
        <dbReference type="ARBA" id="ARBA00022525"/>
    </source>
</evidence>
<feature type="region of interest" description="Disordered" evidence="5">
    <location>
        <begin position="1052"/>
        <end position="1081"/>
    </location>
</feature>
<protein>
    <submittedName>
        <fullName evidence="8">KxYKxGKxW signal peptide domain-containing protein</fullName>
    </submittedName>
</protein>
<evidence type="ECO:0000256" key="5">
    <source>
        <dbReference type="SAM" id="MobiDB-lite"/>
    </source>
</evidence>
<dbReference type="Gene3D" id="3.10.20.320">
    <property type="entry name" value="Putative peptidoglycan bound protein (lpxtg motif)"/>
    <property type="match status" value="3"/>
</dbReference>
<keyword evidence="6" id="KW-0812">Transmembrane</keyword>
<dbReference type="NCBIfam" id="TIGR01167">
    <property type="entry name" value="LPXTG_anchor"/>
    <property type="match status" value="1"/>
</dbReference>
<feature type="compositionally biased region" description="Polar residues" evidence="5">
    <location>
        <begin position="1354"/>
        <end position="1375"/>
    </location>
</feature>
<sequence>MKADYIKAQRKVAQDSLVKKEHFKLYKSGRLWLVAGLATLSFGIAGLTVTQDAQAIAKTDADQTISNTTTGTSTAVNATAANATASTKADDPFADFSTSDWLEMSSHGSSKIYASSGKGTDVAGATKFTVYGDSVIAIVGADNATADHWTAALADGTVLASGDASSVVADLNGAGPAVEITNDKVQEMITKSATATITITIYDSANKSLNTFHFAFGNKEVVSKSDVTVNYFDVTLDTTATNGNYADDDAGIVAVGEPVVYEPNGDGTDGENTFYLNADDIPAGYYVAGTSSGLQNIAGVVMGQFQDGTEANESVYLLKYGTLAVNYVDTDANKNDATQATVAKNNETDIATTVKVGENGTYDKDLLTIPTGYELADPDQPLTYTVGADGKAEVTVNLVHKTTKIDDSHTITSKVDYVYSGGTKDGQTAHDSATTTSTVTRTATTDEATNEVTYSDWDEAAGKAITDVESPEIAGYKADKDTAGALSLTDIEANAGDGNAENDTVTTTVKYTANDMTYTLTPVDSNGKAIPGTTATTKTGKAGETITDFPTIPGYTIVPNQNLMVPDTDKGNVNVQYAQSTFTPNNPGTDTGVNDMDALTKTVTETAYYGAPVGGSDVISTDTFYRTATLNEDGSYTYSIWTTNKDGVSTTENDQRVQYVGVDSKVPAGYTASVVTDVNGKLQNNNYGVGVYGGATTDVANAYVTRTFTYTAKDQKTNIQYIDDVTGKQVGDLTALTGVTDGTADWTAAVPANYELAKGQDAGGTYKFAAKNNANVVIHLTHKHTIKANAAQTTNTVTYKGINGENPATVVKSINWTSDTDAVTDDVVWTSDVATTTVNTPEITGYTADKAAVSFTNATATNEKPTNQNATVIYTGKVGTVYVNYVDADGKATTATDATVNGLDTSFASVVGATGTYEPNIDSLVGYALSADQDFTYTVNTDGTVTVTVKVVHTHTTDTATTHDTVIYTGAGDKTPPTNDIEIKWTADTDDATGIKTWTPTAATTTIDSPEVTGYTAHPLTVEFINAPGADGAPADQTLKVNYSANEVDYTVTPVDENGDPIPGTKPSNETGTTGDDAKIPEVPGYTVKPGQDVNVPNADTNVDVIYTPNDQLTHIQYVDDDNGGKQVGDLTELQGVTNGTTDWTASVPKGYDLAKGQSTSGSYTFADKANTSVVIHLVHKHTIKETAATTHNTVTYSGAGDKTPEVSSTAVVWKSDLDEATGIITWTPSIAETSIATPELPGYTADKSKVDFANSELVDKDAVPTDQNQKVMYTQQTTTGTSVDETGDLIPNVPTPELPIDGNGNVTVPDDVPGYTPDESKDVDPDTPGVQVPGNPDGPTELPYVKVDDTGTDETVSGNDDQDNNVGPTANTDYGTPGVGPTAADLAVTNSNQITKTATGMIGSNKLPQTGAANESFLVATGVGILSLLGLFGLGKKRKRD</sequence>
<keyword evidence="2" id="KW-0964">Secreted</keyword>
<accession>A0ABW8UB95</accession>
<keyword evidence="6" id="KW-1133">Transmembrane helix</keyword>
<name>A0ABW8UB95_9LACO</name>
<dbReference type="Pfam" id="PF00746">
    <property type="entry name" value="Gram_pos_anchor"/>
    <property type="match status" value="1"/>
</dbReference>
<dbReference type="InterPro" id="IPR022263">
    <property type="entry name" value="KxYKxGKxW"/>
</dbReference>
<keyword evidence="3" id="KW-0732">Signal</keyword>
<evidence type="ECO:0000256" key="4">
    <source>
        <dbReference type="ARBA" id="ARBA00023088"/>
    </source>
</evidence>
<dbReference type="Proteomes" id="UP001625389">
    <property type="component" value="Unassembled WGS sequence"/>
</dbReference>
<evidence type="ECO:0000259" key="7">
    <source>
        <dbReference type="PROSITE" id="PS50847"/>
    </source>
</evidence>
<evidence type="ECO:0000313" key="8">
    <source>
        <dbReference type="EMBL" id="MFL2028085.1"/>
    </source>
</evidence>
<dbReference type="RefSeq" id="WP_407136651.1">
    <property type="nucleotide sequence ID" value="NZ_JBGQPK010000001.1"/>
</dbReference>
<dbReference type="EMBL" id="JBGQPK010000001">
    <property type="protein sequence ID" value="MFL2028085.1"/>
    <property type="molecule type" value="Genomic_DNA"/>
</dbReference>
<dbReference type="InterPro" id="IPR041495">
    <property type="entry name" value="Mub_B2"/>
</dbReference>
<keyword evidence="9" id="KW-1185">Reference proteome</keyword>
<dbReference type="Pfam" id="PF17966">
    <property type="entry name" value="Muc_B2"/>
    <property type="match status" value="2"/>
</dbReference>
<evidence type="ECO:0000256" key="1">
    <source>
        <dbReference type="ARBA" id="ARBA00022512"/>
    </source>
</evidence>
<feature type="transmembrane region" description="Helical" evidence="6">
    <location>
        <begin position="29"/>
        <end position="49"/>
    </location>
</feature>
<feature type="transmembrane region" description="Helical" evidence="6">
    <location>
        <begin position="1418"/>
        <end position="1436"/>
    </location>
</feature>
<gene>
    <name evidence="8" type="ORF">ACEN34_00420</name>
</gene>
<proteinExistence type="predicted"/>
<dbReference type="Gene3D" id="2.60.40.4300">
    <property type="match status" value="2"/>
</dbReference>
<feature type="region of interest" description="Disordered" evidence="5">
    <location>
        <begin position="1311"/>
        <end position="1382"/>
    </location>
</feature>
<comment type="caution">
    <text evidence="8">The sequence shown here is derived from an EMBL/GenBank/DDBJ whole genome shotgun (WGS) entry which is preliminary data.</text>
</comment>
<keyword evidence="1" id="KW-0134">Cell wall</keyword>
<dbReference type="InterPro" id="IPR019931">
    <property type="entry name" value="LPXTG_anchor"/>
</dbReference>
<evidence type="ECO:0000256" key="3">
    <source>
        <dbReference type="ARBA" id="ARBA00022729"/>
    </source>
</evidence>
<feature type="domain" description="Gram-positive cocci surface proteins LPxTG" evidence="7">
    <location>
        <begin position="1408"/>
        <end position="1442"/>
    </location>
</feature>
<evidence type="ECO:0000313" key="9">
    <source>
        <dbReference type="Proteomes" id="UP001625389"/>
    </source>
</evidence>